<protein>
    <submittedName>
        <fullName evidence="3">Uncharacterized protein</fullName>
    </submittedName>
</protein>
<organism evidence="3 4">
    <name type="scientific">Thraustotheca clavata</name>
    <dbReference type="NCBI Taxonomy" id="74557"/>
    <lineage>
        <taxon>Eukaryota</taxon>
        <taxon>Sar</taxon>
        <taxon>Stramenopiles</taxon>
        <taxon>Oomycota</taxon>
        <taxon>Saprolegniomycetes</taxon>
        <taxon>Saprolegniales</taxon>
        <taxon>Achlyaceae</taxon>
        <taxon>Thraustotheca</taxon>
    </lineage>
</organism>
<sequence>MDAAFASIEEQESDEKEALKNDEMRDVSAVKEILIEERHRKVLAKKEQELNMLHKKINVYKKANANLKKELEAYSSNDTLLQVENRAREKQLLVEKLVQENRYLANLQRTQAKRIEELENLKEHFPAKHHSVMEELRICKETFRMYKEREKATEEKTAKLHQQVIDLTQKNKTLSDKIKQHENYKPANDTNSEHNGRINELELLQVRVAQLEKAKRHEKAKYDRVIKACEEQLEECKREMESFQSQLLDKEKELRLQVVELKKLKRTLRELVVDTHTNQQICTFLQGNMPQRVEERKIPMPPAQIVADKRPNRLLARASRGPEANLE</sequence>
<evidence type="ECO:0000313" key="4">
    <source>
        <dbReference type="Proteomes" id="UP000243217"/>
    </source>
</evidence>
<dbReference type="EMBL" id="JNBS01000432">
    <property type="protein sequence ID" value="OQS05670.1"/>
    <property type="molecule type" value="Genomic_DNA"/>
</dbReference>
<feature type="region of interest" description="Disordered" evidence="2">
    <location>
        <begin position="1"/>
        <end position="23"/>
    </location>
</feature>
<dbReference type="OrthoDB" id="74754at2759"/>
<evidence type="ECO:0000256" key="2">
    <source>
        <dbReference type="SAM" id="MobiDB-lite"/>
    </source>
</evidence>
<dbReference type="Proteomes" id="UP000243217">
    <property type="component" value="Unassembled WGS sequence"/>
</dbReference>
<comment type="caution">
    <text evidence="3">The sequence shown here is derived from an EMBL/GenBank/DDBJ whole genome shotgun (WGS) entry which is preliminary data.</text>
</comment>
<dbReference type="AlphaFoldDB" id="A0A1W0A6M0"/>
<evidence type="ECO:0000256" key="1">
    <source>
        <dbReference type="SAM" id="Coils"/>
    </source>
</evidence>
<proteinExistence type="predicted"/>
<feature type="region of interest" description="Disordered" evidence="2">
    <location>
        <begin position="308"/>
        <end position="327"/>
    </location>
</feature>
<accession>A0A1W0A6M0</accession>
<feature type="coiled-coil region" evidence="1">
    <location>
        <begin position="43"/>
        <end position="124"/>
    </location>
</feature>
<keyword evidence="1" id="KW-0175">Coiled coil</keyword>
<gene>
    <name evidence="3" type="ORF">THRCLA_02222</name>
</gene>
<feature type="coiled-coil region" evidence="1">
    <location>
        <begin position="201"/>
        <end position="271"/>
    </location>
</feature>
<reference evidence="3 4" key="1">
    <citation type="journal article" date="2014" name="Genome Biol. Evol.">
        <title>The secreted proteins of Achlya hypogyna and Thraustotheca clavata identify the ancestral oomycete secretome and reveal gene acquisitions by horizontal gene transfer.</title>
        <authorList>
            <person name="Misner I."/>
            <person name="Blouin N."/>
            <person name="Leonard G."/>
            <person name="Richards T.A."/>
            <person name="Lane C.E."/>
        </authorList>
    </citation>
    <scope>NUCLEOTIDE SEQUENCE [LARGE SCALE GENOMIC DNA]</scope>
    <source>
        <strain evidence="3 4">ATCC 34112</strain>
    </source>
</reference>
<keyword evidence="4" id="KW-1185">Reference proteome</keyword>
<name>A0A1W0A6M0_9STRA</name>
<evidence type="ECO:0000313" key="3">
    <source>
        <dbReference type="EMBL" id="OQS05670.1"/>
    </source>
</evidence>